<dbReference type="AlphaFoldDB" id="A0A3N2DGS2"/>
<keyword evidence="3" id="KW-1185">Reference proteome</keyword>
<evidence type="ECO:0000313" key="3">
    <source>
        <dbReference type="Proteomes" id="UP000275394"/>
    </source>
</evidence>
<name>A0A3N2DGS2_9GAMM</name>
<proteinExistence type="predicted"/>
<dbReference type="Gene3D" id="1.10.220.30">
    <property type="match status" value="1"/>
</dbReference>
<dbReference type="EMBL" id="RKHR01000006">
    <property type="protein sequence ID" value="ROR99006.1"/>
    <property type="molecule type" value="Genomic_DNA"/>
</dbReference>
<evidence type="ECO:0000313" key="2">
    <source>
        <dbReference type="EMBL" id="ROR99006.1"/>
    </source>
</evidence>
<feature type="chain" id="PRO_5018270954" description="Curli production assembly/transport component CsgG" evidence="1">
    <location>
        <begin position="20"/>
        <end position="473"/>
    </location>
</feature>
<dbReference type="PROSITE" id="PS51257">
    <property type="entry name" value="PROKAR_LIPOPROTEIN"/>
    <property type="match status" value="1"/>
</dbReference>
<keyword evidence="1" id="KW-0732">Signal</keyword>
<accession>A0A3N2DGS2</accession>
<reference evidence="2 3" key="1">
    <citation type="submission" date="2018-11" db="EMBL/GenBank/DDBJ databases">
        <title>Genomic Encyclopedia of Type Strains, Phase IV (KMG-IV): sequencing the most valuable type-strain genomes for metagenomic binning, comparative biology and taxonomic classification.</title>
        <authorList>
            <person name="Goeker M."/>
        </authorList>
    </citation>
    <scope>NUCLEOTIDE SEQUENCE [LARGE SCALE GENOMIC DNA]</scope>
    <source>
        <strain evidence="2 3">DSM 100316</strain>
    </source>
</reference>
<protein>
    <recommendedName>
        <fullName evidence="4">Curli production assembly/transport component CsgG</fullName>
    </recommendedName>
</protein>
<sequence length="473" mass="51653">MRFLKLITVSLLLTTGGCAVNHTTSRTHPTLEQELEKIDSVVIVPPAVDIHLLTLTGENEPLADKQQEIKKELIAIAKQELYSGGYEVVDYDFDQALIDNAELSFVVNQLRVGFDEAKKELRHGARLAPEEASSMRASVGEAVHIVADESGADAVLIMRYVGSQKSDGYIAKDLGQSVLIGVLTAGTVIPVNQTNSGFTEVALIDGHSGDVLWTDLRSGQLTSTLSDKAMDSLPDDTGFADDLARQQQMYAKAMPLVSATQIRELANKAYNLPEYGQPLLDASAQRAWQYRRSEDKLVVDGVAWLTKILANSGEPRYRQVLNQIVSDAGTSKTKSAAKSALKALREGEAEQFVAVELPQHVKDQMAMDLLSKAPKRKRASVLKTLAESEQLSPSVYDTIAKMGWDERATRKIQEAKVVDEVARILAASGDNRYKTLLDSIAEDAYIPALKKNVRIAADKLSLDGSEQLVFAAE</sequence>
<dbReference type="Proteomes" id="UP000275394">
    <property type="component" value="Unassembled WGS sequence"/>
</dbReference>
<gene>
    <name evidence="2" type="ORF">EDC56_3246</name>
</gene>
<evidence type="ECO:0008006" key="4">
    <source>
        <dbReference type="Google" id="ProtNLM"/>
    </source>
</evidence>
<dbReference type="OrthoDB" id="6399621at2"/>
<evidence type="ECO:0000256" key="1">
    <source>
        <dbReference type="SAM" id="SignalP"/>
    </source>
</evidence>
<comment type="caution">
    <text evidence="2">The sequence shown here is derived from an EMBL/GenBank/DDBJ whole genome shotgun (WGS) entry which is preliminary data.</text>
</comment>
<dbReference type="RefSeq" id="WP_123713571.1">
    <property type="nucleotide sequence ID" value="NZ_RKHR01000006.1"/>
</dbReference>
<feature type="signal peptide" evidence="1">
    <location>
        <begin position="1"/>
        <end position="19"/>
    </location>
</feature>
<organism evidence="2 3">
    <name type="scientific">Sinobacterium caligoides</name>
    <dbReference type="NCBI Taxonomy" id="933926"/>
    <lineage>
        <taxon>Bacteria</taxon>
        <taxon>Pseudomonadati</taxon>
        <taxon>Pseudomonadota</taxon>
        <taxon>Gammaproteobacteria</taxon>
        <taxon>Cellvibrionales</taxon>
        <taxon>Spongiibacteraceae</taxon>
        <taxon>Sinobacterium</taxon>
    </lineage>
</organism>